<keyword evidence="6 8" id="KW-0472">Membrane</keyword>
<comment type="similarity">
    <text evidence="2 7">Belongs to the major facilitator superfamily. Sugar transporter (TC 2.A.1.1) family.</text>
</comment>
<evidence type="ECO:0000256" key="2">
    <source>
        <dbReference type="ARBA" id="ARBA00010992"/>
    </source>
</evidence>
<name>A0A2J6R8J5_HYAVF</name>
<proteinExistence type="inferred from homology"/>
<dbReference type="SUPFAM" id="SSF103473">
    <property type="entry name" value="MFS general substrate transporter"/>
    <property type="match status" value="1"/>
</dbReference>
<reference evidence="10 11" key="1">
    <citation type="submission" date="2016-04" db="EMBL/GenBank/DDBJ databases">
        <title>A degradative enzymes factory behind the ericoid mycorrhizal symbiosis.</title>
        <authorList>
            <consortium name="DOE Joint Genome Institute"/>
            <person name="Martino E."/>
            <person name="Morin E."/>
            <person name="Grelet G."/>
            <person name="Kuo A."/>
            <person name="Kohler A."/>
            <person name="Daghino S."/>
            <person name="Barry K."/>
            <person name="Choi C."/>
            <person name="Cichocki N."/>
            <person name="Clum A."/>
            <person name="Copeland A."/>
            <person name="Hainaut M."/>
            <person name="Haridas S."/>
            <person name="Labutti K."/>
            <person name="Lindquist E."/>
            <person name="Lipzen A."/>
            <person name="Khouja H.-R."/>
            <person name="Murat C."/>
            <person name="Ohm R."/>
            <person name="Olson A."/>
            <person name="Spatafora J."/>
            <person name="Veneault-Fourrey C."/>
            <person name="Henrissat B."/>
            <person name="Grigoriev I."/>
            <person name="Martin F."/>
            <person name="Perotto S."/>
        </authorList>
    </citation>
    <scope>NUCLEOTIDE SEQUENCE [LARGE SCALE GENOMIC DNA]</scope>
    <source>
        <strain evidence="10 11">F</strain>
    </source>
</reference>
<evidence type="ECO:0000256" key="7">
    <source>
        <dbReference type="RuleBase" id="RU003346"/>
    </source>
</evidence>
<sequence length="530" mass="59293">MDAQTKTNMAPTDEPKVELAIRGEHVEVELREDTKEANNATEVEHNLTVKEAFQIYPMAVVWTVLFCLCIIMDGYDSSLMGNLYALPSFQRKYGVETSTPGKYNVSAAWQTALNMGSPIGRVVGGFIQGPIAEPFGRKKTLMGCLALLTAFIFIQFFATNIEVLLVGQLLCGIMWGILSSLAPTYASEVCPLRLRDLLTAYVNLCWSTGQFISIGVLAGLSSKSSSWAYRIPFAIQWIWPVLIMCFVYWIPESPYWLVRHGKIDEAELVLRRIIRKTDKVDIKEMLALMQRTNAREEEYRTGTSYLDCFKGANLRRTEISAGAWAVQILCGLSLPFWAVFFFELAGLPVTESFNLGVGMTALGFFGTCCSFFLIPRFGRRTLYLGGLCTLTVIMLIFGFLGIAPNRPSLVYAEAALLIVWFYIYFLTVGPVAYVIFSETSATRLRGHTVAIALIAYSLLGIAYNVASPYLLNTNEANLGAKTGLVYGSISVLACIWCYFRLPECQGRTFEELDIMFERKVPTRQFKTYVL</sequence>
<evidence type="ECO:0000256" key="8">
    <source>
        <dbReference type="SAM" id="Phobius"/>
    </source>
</evidence>
<feature type="transmembrane region" description="Helical" evidence="8">
    <location>
        <begin position="414"/>
        <end position="436"/>
    </location>
</feature>
<comment type="subcellular location">
    <subcellularLocation>
        <location evidence="1">Membrane</location>
        <topology evidence="1">Multi-pass membrane protein</topology>
    </subcellularLocation>
</comment>
<feature type="transmembrane region" description="Helical" evidence="8">
    <location>
        <begin position="353"/>
        <end position="374"/>
    </location>
</feature>
<dbReference type="PANTHER" id="PTHR48022:SF83">
    <property type="entry name" value="MAJOR FACILITATOR SUPERFAMILY (MFS) PROFILE DOMAIN-CONTAINING PROTEIN"/>
    <property type="match status" value="1"/>
</dbReference>
<keyword evidence="5 8" id="KW-1133">Transmembrane helix</keyword>
<dbReference type="EMBL" id="KZ613953">
    <property type="protein sequence ID" value="PMD34849.1"/>
    <property type="molecule type" value="Genomic_DNA"/>
</dbReference>
<dbReference type="OrthoDB" id="6612291at2759"/>
<feature type="domain" description="Major facilitator superfamily (MFS) profile" evidence="9">
    <location>
        <begin position="62"/>
        <end position="505"/>
    </location>
</feature>
<dbReference type="Gene3D" id="1.20.1250.20">
    <property type="entry name" value="MFS general substrate transporter like domains"/>
    <property type="match status" value="1"/>
</dbReference>
<evidence type="ECO:0000313" key="10">
    <source>
        <dbReference type="EMBL" id="PMD34849.1"/>
    </source>
</evidence>
<dbReference type="GO" id="GO:0005351">
    <property type="term" value="F:carbohydrate:proton symporter activity"/>
    <property type="evidence" value="ECO:0007669"/>
    <property type="project" value="TreeGrafter"/>
</dbReference>
<evidence type="ECO:0000313" key="11">
    <source>
        <dbReference type="Proteomes" id="UP000235786"/>
    </source>
</evidence>
<protein>
    <submittedName>
        <fullName evidence="10">MFS maltose permease</fullName>
    </submittedName>
</protein>
<dbReference type="Pfam" id="PF00083">
    <property type="entry name" value="Sugar_tr"/>
    <property type="match status" value="1"/>
</dbReference>
<dbReference type="InterPro" id="IPR003663">
    <property type="entry name" value="Sugar/inositol_transpt"/>
</dbReference>
<evidence type="ECO:0000259" key="9">
    <source>
        <dbReference type="PROSITE" id="PS50850"/>
    </source>
</evidence>
<dbReference type="PROSITE" id="PS50850">
    <property type="entry name" value="MFS"/>
    <property type="match status" value="1"/>
</dbReference>
<dbReference type="InterPro" id="IPR005828">
    <property type="entry name" value="MFS_sugar_transport-like"/>
</dbReference>
<dbReference type="InterPro" id="IPR050360">
    <property type="entry name" value="MFS_Sugar_Transporters"/>
</dbReference>
<dbReference type="GO" id="GO:0016020">
    <property type="term" value="C:membrane"/>
    <property type="evidence" value="ECO:0007669"/>
    <property type="project" value="UniProtKB-SubCell"/>
</dbReference>
<evidence type="ECO:0000256" key="5">
    <source>
        <dbReference type="ARBA" id="ARBA00022989"/>
    </source>
</evidence>
<dbReference type="FunFam" id="1.20.1250.20:FF:000078">
    <property type="entry name" value="MFS maltose transporter, putative"/>
    <property type="match status" value="1"/>
</dbReference>
<dbReference type="PANTHER" id="PTHR48022">
    <property type="entry name" value="PLASTIDIC GLUCOSE TRANSPORTER 4"/>
    <property type="match status" value="1"/>
</dbReference>
<feature type="transmembrane region" description="Helical" evidence="8">
    <location>
        <begin position="55"/>
        <end position="75"/>
    </location>
</feature>
<dbReference type="InterPro" id="IPR020846">
    <property type="entry name" value="MFS_dom"/>
</dbReference>
<feature type="transmembrane region" description="Helical" evidence="8">
    <location>
        <begin position="478"/>
        <end position="499"/>
    </location>
</feature>
<accession>A0A2J6R8J5</accession>
<feature type="transmembrane region" description="Helical" evidence="8">
    <location>
        <begin position="448"/>
        <end position="466"/>
    </location>
</feature>
<organism evidence="10 11">
    <name type="scientific">Hyaloscypha variabilis (strain UAMH 11265 / GT02V1 / F)</name>
    <name type="common">Meliniomyces variabilis</name>
    <dbReference type="NCBI Taxonomy" id="1149755"/>
    <lineage>
        <taxon>Eukaryota</taxon>
        <taxon>Fungi</taxon>
        <taxon>Dikarya</taxon>
        <taxon>Ascomycota</taxon>
        <taxon>Pezizomycotina</taxon>
        <taxon>Leotiomycetes</taxon>
        <taxon>Helotiales</taxon>
        <taxon>Hyaloscyphaceae</taxon>
        <taxon>Hyaloscypha</taxon>
        <taxon>Hyaloscypha variabilis</taxon>
    </lineage>
</organism>
<gene>
    <name evidence="10" type="ORF">L207DRAFT_516998</name>
</gene>
<feature type="transmembrane region" description="Helical" evidence="8">
    <location>
        <begin position="319"/>
        <end position="341"/>
    </location>
</feature>
<keyword evidence="11" id="KW-1185">Reference proteome</keyword>
<keyword evidence="3 7" id="KW-0813">Transport</keyword>
<evidence type="ECO:0000256" key="3">
    <source>
        <dbReference type="ARBA" id="ARBA00022448"/>
    </source>
</evidence>
<dbReference type="NCBIfam" id="TIGR00879">
    <property type="entry name" value="SP"/>
    <property type="match status" value="1"/>
</dbReference>
<feature type="transmembrane region" description="Helical" evidence="8">
    <location>
        <begin position="227"/>
        <end position="250"/>
    </location>
</feature>
<evidence type="ECO:0000256" key="1">
    <source>
        <dbReference type="ARBA" id="ARBA00004141"/>
    </source>
</evidence>
<evidence type="ECO:0000256" key="4">
    <source>
        <dbReference type="ARBA" id="ARBA00022692"/>
    </source>
</evidence>
<feature type="transmembrane region" description="Helical" evidence="8">
    <location>
        <begin position="198"/>
        <end position="221"/>
    </location>
</feature>
<feature type="transmembrane region" description="Helical" evidence="8">
    <location>
        <begin position="164"/>
        <end position="186"/>
    </location>
</feature>
<dbReference type="InterPro" id="IPR036259">
    <property type="entry name" value="MFS_trans_sf"/>
</dbReference>
<evidence type="ECO:0000256" key="6">
    <source>
        <dbReference type="ARBA" id="ARBA00023136"/>
    </source>
</evidence>
<dbReference type="AlphaFoldDB" id="A0A2J6R8J5"/>
<feature type="transmembrane region" description="Helical" evidence="8">
    <location>
        <begin position="140"/>
        <end position="158"/>
    </location>
</feature>
<feature type="transmembrane region" description="Helical" evidence="8">
    <location>
        <begin position="381"/>
        <end position="402"/>
    </location>
</feature>
<dbReference type="PROSITE" id="PS00217">
    <property type="entry name" value="SUGAR_TRANSPORT_2"/>
    <property type="match status" value="1"/>
</dbReference>
<dbReference type="InterPro" id="IPR005829">
    <property type="entry name" value="Sugar_transporter_CS"/>
</dbReference>
<keyword evidence="4 8" id="KW-0812">Transmembrane</keyword>
<dbReference type="Proteomes" id="UP000235786">
    <property type="component" value="Unassembled WGS sequence"/>
</dbReference>